<organism evidence="1 2">
    <name type="scientific">Symbiodinium pilosum</name>
    <name type="common">Dinoflagellate</name>
    <dbReference type="NCBI Taxonomy" id="2952"/>
    <lineage>
        <taxon>Eukaryota</taxon>
        <taxon>Sar</taxon>
        <taxon>Alveolata</taxon>
        <taxon>Dinophyceae</taxon>
        <taxon>Suessiales</taxon>
        <taxon>Symbiodiniaceae</taxon>
        <taxon>Symbiodinium</taxon>
    </lineage>
</organism>
<protein>
    <recommendedName>
        <fullName evidence="3">Fe2OG dioxygenase domain-containing protein</fullName>
    </recommendedName>
</protein>
<dbReference type="OrthoDB" id="421829at2759"/>
<dbReference type="Proteomes" id="UP000649617">
    <property type="component" value="Unassembled WGS sequence"/>
</dbReference>
<keyword evidence="2" id="KW-1185">Reference proteome</keyword>
<feature type="non-terminal residue" evidence="1">
    <location>
        <position position="1"/>
    </location>
</feature>
<sequence>EEEESEEELSLQLDEDGPLTRSMVFIPGARVADDFLAEGSVEALRRCAEVCFQARPSKGRYSSGKTFWTPWTQEPRCELEALALAILRRHCPDPAASAGVEWWTLCLETDADVGWHWDRDYVLEDSGVNLHPMLGTVTYLSEEPCQLSTMAVDVVSPATREEAAPVPLPAADAQALCVVVPPRAGRHLVFDGRFLHGAPCWGSGPSKVTDAEHGRRVTFLAALLQRDRGLENS</sequence>
<dbReference type="EMBL" id="CAJNIZ010007914">
    <property type="protein sequence ID" value="CAE7262379.1"/>
    <property type="molecule type" value="Genomic_DNA"/>
</dbReference>
<gene>
    <name evidence="1" type="ORF">SPIL2461_LOCUS5537</name>
</gene>
<dbReference type="AlphaFoldDB" id="A0A812MA44"/>
<reference evidence="1" key="1">
    <citation type="submission" date="2021-02" db="EMBL/GenBank/DDBJ databases">
        <authorList>
            <person name="Dougan E. K."/>
            <person name="Rhodes N."/>
            <person name="Thang M."/>
            <person name="Chan C."/>
        </authorList>
    </citation>
    <scope>NUCLEOTIDE SEQUENCE</scope>
</reference>
<proteinExistence type="predicted"/>
<evidence type="ECO:0000313" key="1">
    <source>
        <dbReference type="EMBL" id="CAE7262379.1"/>
    </source>
</evidence>
<evidence type="ECO:0000313" key="2">
    <source>
        <dbReference type="Proteomes" id="UP000649617"/>
    </source>
</evidence>
<name>A0A812MA44_SYMPI</name>
<comment type="caution">
    <text evidence="1">The sequence shown here is derived from an EMBL/GenBank/DDBJ whole genome shotgun (WGS) entry which is preliminary data.</text>
</comment>
<accession>A0A812MA44</accession>
<evidence type="ECO:0008006" key="3">
    <source>
        <dbReference type="Google" id="ProtNLM"/>
    </source>
</evidence>